<dbReference type="AlphaFoldDB" id="A0A6G2DFZ5"/>
<feature type="non-terminal residue" evidence="1">
    <location>
        <position position="29"/>
    </location>
</feature>
<gene>
    <name evidence="1" type="ORF">GM540_16135</name>
</gene>
<protein>
    <submittedName>
        <fullName evidence="1">DUF1027 domain-containing protein</fullName>
    </submittedName>
</protein>
<dbReference type="Proteomes" id="UP000483094">
    <property type="component" value="Unassembled WGS sequence"/>
</dbReference>
<evidence type="ECO:0000313" key="2">
    <source>
        <dbReference type="Proteomes" id="UP000483094"/>
    </source>
</evidence>
<sequence length="29" mass="3461">MRKEIAPELYNYNKFPGPEFHLHGDKVET</sequence>
<name>A0A6G2DFZ5_STREE</name>
<comment type="caution">
    <text evidence="1">The sequence shown here is derived from an EMBL/GenBank/DDBJ whole genome shotgun (WGS) entry which is preliminary data.</text>
</comment>
<evidence type="ECO:0000313" key="1">
    <source>
        <dbReference type="EMBL" id="MTV75463.1"/>
    </source>
</evidence>
<accession>A0A6G2DFZ5</accession>
<dbReference type="EMBL" id="WNHQ01002193">
    <property type="protein sequence ID" value="MTV75463.1"/>
    <property type="molecule type" value="Genomic_DNA"/>
</dbReference>
<organism evidence="1 2">
    <name type="scientific">Streptococcus pneumoniae</name>
    <dbReference type="NCBI Taxonomy" id="1313"/>
    <lineage>
        <taxon>Bacteria</taxon>
        <taxon>Bacillati</taxon>
        <taxon>Bacillota</taxon>
        <taxon>Bacilli</taxon>
        <taxon>Lactobacillales</taxon>
        <taxon>Streptococcaceae</taxon>
        <taxon>Streptococcus</taxon>
    </lineage>
</organism>
<reference evidence="1 2" key="1">
    <citation type="submission" date="2019-11" db="EMBL/GenBank/DDBJ databases">
        <title>Growth characteristics of pneumococcus vary with the chemical composition of the capsule and with environmental conditions.</title>
        <authorList>
            <person name="Tothpal A."/>
            <person name="Desobry K."/>
            <person name="Joshi S."/>
            <person name="Wyllie A.L."/>
            <person name="Weinberger D.M."/>
        </authorList>
    </citation>
    <scope>NUCLEOTIDE SEQUENCE [LARGE SCALE GENOMIC DNA]</scope>
    <source>
        <strain evidence="2">pnumococcus19F</strain>
    </source>
</reference>
<proteinExistence type="predicted"/>